<proteinExistence type="predicted"/>
<sequence>MYFPSTFLVFVQLSSVLAIHPFVLSNPHHKRNHSLARLQYRVPRALIDTCVSLDADVSLDALQQLSILEPLLAPLATSAATDLCLCLKDLDIYLGTNTNVQALNEISATLAAVIDTSPDSRQCDLPPNAKRSCTSSEPCRWTCETNFIREDETCLASLLKLAVELKLGGSRLSTSPASYEGILYPVLESVAGLLTSPQVASLLTNTNNLLDSLNASLKELNDCNCINSFDLRGLTAQLEAMLAGTDNLKRRLAMDPIGTIGTTSNSTSNRARMSNASNMPIGLNLSGLLDSLGLHIDLEADNDLVAFLLDGFGTTDASGPLLETNVAINLNTLLDSVLRLVLDTNDALKLNVSLDLKAHVCDIAKATDDYIDSILKGRPLGLELSVLLGLTGTAKDVSEPPLLSINLDLDHILDVLATMTQQPPPMGDIDGSVDRRSLLNDLEMKRLQIDTAVKGLVINLDSTLLSASVDIDL</sequence>
<dbReference type="OrthoDB" id="439917at2759"/>
<evidence type="ECO:0000256" key="1">
    <source>
        <dbReference type="SAM" id="SignalP"/>
    </source>
</evidence>
<dbReference type="EMBL" id="KN818245">
    <property type="protein sequence ID" value="KIL64952.1"/>
    <property type="molecule type" value="Genomic_DNA"/>
</dbReference>
<dbReference type="InParanoid" id="A0A0C2WTA8"/>
<reference evidence="2 3" key="1">
    <citation type="submission" date="2014-04" db="EMBL/GenBank/DDBJ databases">
        <title>Evolutionary Origins and Diversification of the Mycorrhizal Mutualists.</title>
        <authorList>
            <consortium name="DOE Joint Genome Institute"/>
            <consortium name="Mycorrhizal Genomics Consortium"/>
            <person name="Kohler A."/>
            <person name="Kuo A."/>
            <person name="Nagy L.G."/>
            <person name="Floudas D."/>
            <person name="Copeland A."/>
            <person name="Barry K.W."/>
            <person name="Cichocki N."/>
            <person name="Veneault-Fourrey C."/>
            <person name="LaButti K."/>
            <person name="Lindquist E.A."/>
            <person name="Lipzen A."/>
            <person name="Lundell T."/>
            <person name="Morin E."/>
            <person name="Murat C."/>
            <person name="Riley R."/>
            <person name="Ohm R."/>
            <person name="Sun H."/>
            <person name="Tunlid A."/>
            <person name="Henrissat B."/>
            <person name="Grigoriev I.V."/>
            <person name="Hibbett D.S."/>
            <person name="Martin F."/>
        </authorList>
    </citation>
    <scope>NUCLEOTIDE SEQUENCE [LARGE SCALE GENOMIC DNA]</scope>
    <source>
        <strain evidence="2 3">Koide BX008</strain>
    </source>
</reference>
<accession>A0A0C2WTA8</accession>
<dbReference type="STRING" id="946122.A0A0C2WTA8"/>
<protein>
    <submittedName>
        <fullName evidence="2">Uncharacterized protein</fullName>
    </submittedName>
</protein>
<organism evidence="2 3">
    <name type="scientific">Amanita muscaria (strain Koide BX008)</name>
    <dbReference type="NCBI Taxonomy" id="946122"/>
    <lineage>
        <taxon>Eukaryota</taxon>
        <taxon>Fungi</taxon>
        <taxon>Dikarya</taxon>
        <taxon>Basidiomycota</taxon>
        <taxon>Agaricomycotina</taxon>
        <taxon>Agaricomycetes</taxon>
        <taxon>Agaricomycetidae</taxon>
        <taxon>Agaricales</taxon>
        <taxon>Pluteineae</taxon>
        <taxon>Amanitaceae</taxon>
        <taxon>Amanita</taxon>
    </lineage>
</organism>
<gene>
    <name evidence="2" type="ORF">M378DRAFT_11076</name>
</gene>
<keyword evidence="1" id="KW-0732">Signal</keyword>
<dbReference type="HOGENOM" id="CLU_577414_0_0_1"/>
<dbReference type="AlphaFoldDB" id="A0A0C2WTA8"/>
<keyword evidence="3" id="KW-1185">Reference proteome</keyword>
<name>A0A0C2WTA8_AMAMK</name>
<dbReference type="Proteomes" id="UP000054549">
    <property type="component" value="Unassembled WGS sequence"/>
</dbReference>
<evidence type="ECO:0000313" key="3">
    <source>
        <dbReference type="Proteomes" id="UP000054549"/>
    </source>
</evidence>
<feature type="chain" id="PRO_5002158444" evidence="1">
    <location>
        <begin position="19"/>
        <end position="473"/>
    </location>
</feature>
<evidence type="ECO:0000313" key="2">
    <source>
        <dbReference type="EMBL" id="KIL64952.1"/>
    </source>
</evidence>
<feature type="signal peptide" evidence="1">
    <location>
        <begin position="1"/>
        <end position="18"/>
    </location>
</feature>